<dbReference type="InterPro" id="IPR008920">
    <property type="entry name" value="TF_FadR/GntR_C"/>
</dbReference>
<evidence type="ECO:0000256" key="3">
    <source>
        <dbReference type="ARBA" id="ARBA00023163"/>
    </source>
</evidence>
<dbReference type="CDD" id="cd07377">
    <property type="entry name" value="WHTH_GntR"/>
    <property type="match status" value="1"/>
</dbReference>
<dbReference type="Pfam" id="PF00392">
    <property type="entry name" value="GntR"/>
    <property type="match status" value="1"/>
</dbReference>
<accession>A0A485M3H4</accession>
<keyword evidence="3" id="KW-0804">Transcription</keyword>
<dbReference type="InterPro" id="IPR036390">
    <property type="entry name" value="WH_DNA-bd_sf"/>
</dbReference>
<dbReference type="Pfam" id="PF07840">
    <property type="entry name" value="FadR_C"/>
    <property type="match status" value="1"/>
</dbReference>
<keyword evidence="1" id="KW-0805">Transcription regulation</keyword>
<dbReference type="GO" id="GO:0003700">
    <property type="term" value="F:DNA-binding transcription factor activity"/>
    <property type="evidence" value="ECO:0007669"/>
    <property type="project" value="InterPro"/>
</dbReference>
<dbReference type="InterPro" id="IPR011711">
    <property type="entry name" value="GntR_C"/>
</dbReference>
<dbReference type="GO" id="GO:0019217">
    <property type="term" value="P:regulation of fatty acid metabolic process"/>
    <property type="evidence" value="ECO:0007669"/>
    <property type="project" value="InterPro"/>
</dbReference>
<feature type="domain" description="HTH gntR-type" evidence="4">
    <location>
        <begin position="13"/>
        <end position="81"/>
    </location>
</feature>
<keyword evidence="2" id="KW-0238">DNA-binding</keyword>
<reference evidence="5" key="1">
    <citation type="submission" date="2019-03" db="EMBL/GenBank/DDBJ databases">
        <authorList>
            <person name="Hao L."/>
        </authorList>
    </citation>
    <scope>NUCLEOTIDE SEQUENCE</scope>
</reference>
<sequence length="241" mass="27941">MSALILTRPLMRNRLSAEIENILLKSIIKGQLVVGEKLPTERELARDLEVNRSTVREALGRLESLDLVEIRHGDGVYVKNYQESGSLELIRAMIRLDERQRDDIIEALLEFRSIIGPEMAFRAAKNRTDDHIQALEEVIWKNRELSTLEKDIRVHHIIGLASANILYLTLLNFFNKFVIEYGHLYFNDEENVKRSERFHEEIYQAIKKGNAGLARKIMRDVLTYAQKAVVDTLQTGRDSRR</sequence>
<dbReference type="Gene3D" id="1.10.10.10">
    <property type="entry name" value="Winged helix-like DNA-binding domain superfamily/Winged helix DNA-binding domain"/>
    <property type="match status" value="1"/>
</dbReference>
<evidence type="ECO:0000256" key="1">
    <source>
        <dbReference type="ARBA" id="ARBA00023015"/>
    </source>
</evidence>
<dbReference type="SMART" id="SM00345">
    <property type="entry name" value="HTH_GNTR"/>
    <property type="match status" value="1"/>
</dbReference>
<dbReference type="PROSITE" id="PS50949">
    <property type="entry name" value="HTH_GNTR"/>
    <property type="match status" value="1"/>
</dbReference>
<dbReference type="GO" id="GO:0000062">
    <property type="term" value="F:fatty-acyl-CoA binding"/>
    <property type="evidence" value="ECO:0007669"/>
    <property type="project" value="InterPro"/>
</dbReference>
<dbReference type="EMBL" id="CAADRM010000106">
    <property type="protein sequence ID" value="VFU15535.1"/>
    <property type="molecule type" value="Genomic_DNA"/>
</dbReference>
<dbReference type="InterPro" id="IPR028374">
    <property type="entry name" value="FadR_C"/>
</dbReference>
<dbReference type="InterPro" id="IPR036388">
    <property type="entry name" value="WH-like_DNA-bd_sf"/>
</dbReference>
<dbReference type="PANTHER" id="PTHR43537:SF5">
    <property type="entry name" value="UXU OPERON TRANSCRIPTIONAL REGULATOR"/>
    <property type="match status" value="1"/>
</dbReference>
<dbReference type="SUPFAM" id="SSF48008">
    <property type="entry name" value="GntR ligand-binding domain-like"/>
    <property type="match status" value="1"/>
</dbReference>
<dbReference type="SMART" id="SM00895">
    <property type="entry name" value="FCD"/>
    <property type="match status" value="1"/>
</dbReference>
<proteinExistence type="predicted"/>
<organism evidence="5">
    <name type="scientific">anaerobic digester metagenome</name>
    <dbReference type="NCBI Taxonomy" id="1263854"/>
    <lineage>
        <taxon>unclassified sequences</taxon>
        <taxon>metagenomes</taxon>
        <taxon>ecological metagenomes</taxon>
    </lineage>
</organism>
<dbReference type="GO" id="GO:0003677">
    <property type="term" value="F:DNA binding"/>
    <property type="evidence" value="ECO:0007669"/>
    <property type="project" value="UniProtKB-KW"/>
</dbReference>
<dbReference type="InterPro" id="IPR000524">
    <property type="entry name" value="Tscrpt_reg_HTH_GntR"/>
</dbReference>
<dbReference type="Gene3D" id="1.20.120.530">
    <property type="entry name" value="GntR ligand-binding domain-like"/>
    <property type="match status" value="1"/>
</dbReference>
<evidence type="ECO:0000256" key="2">
    <source>
        <dbReference type="ARBA" id="ARBA00023125"/>
    </source>
</evidence>
<dbReference type="PANTHER" id="PTHR43537">
    <property type="entry name" value="TRANSCRIPTIONAL REGULATOR, GNTR FAMILY"/>
    <property type="match status" value="1"/>
</dbReference>
<gene>
    <name evidence="5" type="primary">fadR</name>
    <name evidence="5" type="ORF">SCFA_420012</name>
</gene>
<dbReference type="SUPFAM" id="SSF46785">
    <property type="entry name" value="Winged helix' DNA-binding domain"/>
    <property type="match status" value="1"/>
</dbReference>
<dbReference type="AlphaFoldDB" id="A0A485M3H4"/>
<evidence type="ECO:0000259" key="4">
    <source>
        <dbReference type="PROSITE" id="PS50949"/>
    </source>
</evidence>
<evidence type="ECO:0000313" key="5">
    <source>
        <dbReference type="EMBL" id="VFU15535.1"/>
    </source>
</evidence>
<name>A0A485M3H4_9ZZZZ</name>
<protein>
    <submittedName>
        <fullName evidence="5">Fatty acid metabolism regulator protein</fullName>
    </submittedName>
</protein>
<dbReference type="PRINTS" id="PR00035">
    <property type="entry name" value="HTHGNTR"/>
</dbReference>